<evidence type="ECO:0000256" key="1">
    <source>
        <dbReference type="ARBA" id="ARBA00004442"/>
    </source>
</evidence>
<comment type="caution">
    <text evidence="9">The sequence shown here is derived from an EMBL/GenBank/DDBJ whole genome shotgun (WGS) entry which is preliminary data.</text>
</comment>
<feature type="chain" id="PRO_5029472586" evidence="6">
    <location>
        <begin position="21"/>
        <end position="492"/>
    </location>
</feature>
<feature type="signal peptide" evidence="6">
    <location>
        <begin position="1"/>
        <end position="20"/>
    </location>
</feature>
<protein>
    <submittedName>
        <fullName evidence="9">RagB/SusD family nutrient uptake outer membrane protein</fullName>
    </submittedName>
</protein>
<dbReference type="EMBL" id="VWMK01000023">
    <property type="protein sequence ID" value="KAA3759207.1"/>
    <property type="molecule type" value="Genomic_DNA"/>
</dbReference>
<evidence type="ECO:0000256" key="6">
    <source>
        <dbReference type="SAM" id="SignalP"/>
    </source>
</evidence>
<reference evidence="9 10" key="1">
    <citation type="journal article" date="2019" name="Nat. Med.">
        <title>A library of human gut bacterial isolates paired with longitudinal multiomics data enables mechanistic microbiome research.</title>
        <authorList>
            <person name="Poyet M."/>
            <person name="Groussin M."/>
            <person name="Gibbons S.M."/>
            <person name="Avila-Pacheco J."/>
            <person name="Jiang X."/>
            <person name="Kearney S.M."/>
            <person name="Perrotta A.R."/>
            <person name="Berdy B."/>
            <person name="Zhao S."/>
            <person name="Lieberman T.D."/>
            <person name="Swanson P.K."/>
            <person name="Smith M."/>
            <person name="Roesemann S."/>
            <person name="Alexander J.E."/>
            <person name="Rich S.A."/>
            <person name="Livny J."/>
            <person name="Vlamakis H."/>
            <person name="Clish C."/>
            <person name="Bullock K."/>
            <person name="Deik A."/>
            <person name="Scott J."/>
            <person name="Pierce K.A."/>
            <person name="Xavier R.J."/>
            <person name="Alm E.J."/>
        </authorList>
    </citation>
    <scope>NUCLEOTIDE SEQUENCE [LARGE SCALE GENOMIC DNA]</scope>
    <source>
        <strain evidence="9 10">BIOML-A10</strain>
    </source>
</reference>
<keyword evidence="5" id="KW-0998">Cell outer membrane</keyword>
<dbReference type="Pfam" id="PF07980">
    <property type="entry name" value="SusD_RagB"/>
    <property type="match status" value="1"/>
</dbReference>
<dbReference type="RefSeq" id="WP_021936872.1">
    <property type="nucleotide sequence ID" value="NZ_CP072243.1"/>
</dbReference>
<evidence type="ECO:0000259" key="7">
    <source>
        <dbReference type="Pfam" id="PF07980"/>
    </source>
</evidence>
<evidence type="ECO:0000256" key="2">
    <source>
        <dbReference type="ARBA" id="ARBA00006275"/>
    </source>
</evidence>
<evidence type="ECO:0000313" key="10">
    <source>
        <dbReference type="Proteomes" id="UP000422221"/>
    </source>
</evidence>
<keyword evidence="4" id="KW-0472">Membrane</keyword>
<keyword evidence="3 6" id="KW-0732">Signal</keyword>
<feature type="domain" description="RagB/SusD" evidence="7">
    <location>
        <begin position="371"/>
        <end position="492"/>
    </location>
</feature>
<dbReference type="Pfam" id="PF14322">
    <property type="entry name" value="SusD-like_3"/>
    <property type="match status" value="1"/>
</dbReference>
<comment type="subcellular location">
    <subcellularLocation>
        <location evidence="1">Cell outer membrane</location>
    </subcellularLocation>
</comment>
<dbReference type="PROSITE" id="PS51257">
    <property type="entry name" value="PROKAR_LIPOPROTEIN"/>
    <property type="match status" value="1"/>
</dbReference>
<feature type="domain" description="SusD-like N-terminal" evidence="8">
    <location>
        <begin position="93"/>
        <end position="245"/>
    </location>
</feature>
<evidence type="ECO:0000313" key="9">
    <source>
        <dbReference type="EMBL" id="KAA3759207.1"/>
    </source>
</evidence>
<evidence type="ECO:0000256" key="3">
    <source>
        <dbReference type="ARBA" id="ARBA00022729"/>
    </source>
</evidence>
<dbReference type="GO" id="GO:0009279">
    <property type="term" value="C:cell outer membrane"/>
    <property type="evidence" value="ECO:0007669"/>
    <property type="project" value="UniProtKB-SubCell"/>
</dbReference>
<sequence>MKIIKSLIIALFAATVVSCGEDYLTTNPTDVATGDAMNELAKNNPDKLVTIVEPLLKGLYADFQTKSGTDGQYQHCDYGFQSFFLMSDIMSDDMALHVNGWFKFDHLFDYRDEPYVRTFGYWNFFYTMVNNANAIIEKIPDESLDAELHAIKGQALTFRALSYSYLIQMYQQTYKGNENQPGVPLIITTSEGESRRGRVPVADVYDQIEKDYLKAINFLDGWDRGTDKGRIDKSVAQGLLSRTYLVMNEWQKAIDMAKAARSGYSLMNTTEIATDGFNEINNKEWMWGMDVTTANDNILGFASFSSWICTTGIGYGGKSGYYIKMDAKLYSNFSSTDARLAQFVSPEDATAIYPPYTNLKFKYAASWMADNVFMRVSEMYLTEAEALAHLNKGTEAAIVLKDLMVNRDPSWNKASVTVDDVYTQRRLELWGEGFALYDHLRLKKGVDRTYAGSNYFDAAKLKIEAGDWKFLYQIPLREIQENESISEADQNP</sequence>
<dbReference type="Gene3D" id="1.25.40.390">
    <property type="match status" value="1"/>
</dbReference>
<gene>
    <name evidence="9" type="ORF">F3F73_19425</name>
</gene>
<name>A0A7J4XED1_9BACE</name>
<comment type="similarity">
    <text evidence="2">Belongs to the SusD family.</text>
</comment>
<proteinExistence type="inferred from homology"/>
<dbReference type="SUPFAM" id="SSF48452">
    <property type="entry name" value="TPR-like"/>
    <property type="match status" value="1"/>
</dbReference>
<dbReference type="InterPro" id="IPR011990">
    <property type="entry name" value="TPR-like_helical_dom_sf"/>
</dbReference>
<evidence type="ECO:0000256" key="5">
    <source>
        <dbReference type="ARBA" id="ARBA00023237"/>
    </source>
</evidence>
<dbReference type="InterPro" id="IPR033985">
    <property type="entry name" value="SusD-like_N"/>
</dbReference>
<accession>A0A7J4XED1</accession>
<organism evidence="9 10">
    <name type="scientific">Bacteroides salyersiae</name>
    <dbReference type="NCBI Taxonomy" id="291644"/>
    <lineage>
        <taxon>Bacteria</taxon>
        <taxon>Pseudomonadati</taxon>
        <taxon>Bacteroidota</taxon>
        <taxon>Bacteroidia</taxon>
        <taxon>Bacteroidales</taxon>
        <taxon>Bacteroidaceae</taxon>
        <taxon>Bacteroides</taxon>
    </lineage>
</organism>
<evidence type="ECO:0000259" key="8">
    <source>
        <dbReference type="Pfam" id="PF14322"/>
    </source>
</evidence>
<dbReference type="InterPro" id="IPR012944">
    <property type="entry name" value="SusD_RagB_dom"/>
</dbReference>
<dbReference type="AlphaFoldDB" id="A0A7J4XED1"/>
<dbReference type="Proteomes" id="UP000422221">
    <property type="component" value="Unassembled WGS sequence"/>
</dbReference>
<evidence type="ECO:0000256" key="4">
    <source>
        <dbReference type="ARBA" id="ARBA00023136"/>
    </source>
</evidence>